<dbReference type="AlphaFoldDB" id="A0A3B1C1E2"/>
<feature type="domain" description="ATP-grasp" evidence="1">
    <location>
        <begin position="105"/>
        <end position="280"/>
    </location>
</feature>
<name>A0A3B1C1E2_9ZZZZ</name>
<reference evidence="2" key="1">
    <citation type="submission" date="2018-06" db="EMBL/GenBank/DDBJ databases">
        <authorList>
            <person name="Zhirakovskaya E."/>
        </authorList>
    </citation>
    <scope>NUCLEOTIDE SEQUENCE</scope>
</reference>
<dbReference type="InterPro" id="IPR003806">
    <property type="entry name" value="ATP-grasp_PylC-type"/>
</dbReference>
<dbReference type="PIRSF" id="PIRSF016766">
    <property type="entry name" value="UCP016766_ATPgrasp"/>
    <property type="match status" value="1"/>
</dbReference>
<dbReference type="Gene3D" id="3.40.50.11770">
    <property type="match status" value="1"/>
</dbReference>
<dbReference type="GO" id="GO:0005524">
    <property type="term" value="F:ATP binding"/>
    <property type="evidence" value="ECO:0007669"/>
    <property type="project" value="InterPro"/>
</dbReference>
<sequence length="304" mass="32895">MNIFIFEYFCGGGDIGGIANEAMMAEGRAMLNSALADFSMIDGAEAYFNNDFEAGLKSCQSALVIAPETGGILQRLTGIVCDSGKENMGAAPSAIEITGDKLLFAKLMEKEGIAHPRTCFIDGQFEQSKEFGGKWISKPQRGAGAVGIVLWNERSVFDCKSANGKNIAQEFIEGDPMSLSIVSSGSESLILSVNKQYFTPGLKYIGGEITDNKPSDDMQTLVNQIKGAIPGLNGYWGIDYVESRSGPVVIEVNPRFTSSYWALSKALDSNPAEMIVAAYKNEKLYRDLDRRAKKFSVIGELSLA</sequence>
<dbReference type="SUPFAM" id="SSF56059">
    <property type="entry name" value="Glutathione synthetase ATP-binding domain-like"/>
    <property type="match status" value="1"/>
</dbReference>
<dbReference type="Pfam" id="PF02655">
    <property type="entry name" value="ATP-grasp_3"/>
    <property type="match status" value="1"/>
</dbReference>
<dbReference type="Gene3D" id="3.30.470.20">
    <property type="entry name" value="ATP-grasp fold, B domain"/>
    <property type="match status" value="1"/>
</dbReference>
<organism evidence="2">
    <name type="scientific">hydrothermal vent metagenome</name>
    <dbReference type="NCBI Taxonomy" id="652676"/>
    <lineage>
        <taxon>unclassified sequences</taxon>
        <taxon>metagenomes</taxon>
        <taxon>ecological metagenomes</taxon>
    </lineage>
</organism>
<protein>
    <recommendedName>
        <fullName evidence="1">ATP-grasp domain-containing protein</fullName>
    </recommendedName>
</protein>
<dbReference type="InterPro" id="IPR024710">
    <property type="entry name" value="MfnD"/>
</dbReference>
<evidence type="ECO:0000259" key="1">
    <source>
        <dbReference type="PROSITE" id="PS50975"/>
    </source>
</evidence>
<gene>
    <name evidence="2" type="ORF">MNBD_NITROSPINAE02-1098</name>
</gene>
<dbReference type="GO" id="GO:0046872">
    <property type="term" value="F:metal ion binding"/>
    <property type="evidence" value="ECO:0007669"/>
    <property type="project" value="InterPro"/>
</dbReference>
<dbReference type="InterPro" id="IPR011761">
    <property type="entry name" value="ATP-grasp"/>
</dbReference>
<evidence type="ECO:0000313" key="2">
    <source>
        <dbReference type="EMBL" id="VAX20561.1"/>
    </source>
</evidence>
<dbReference type="Gene3D" id="2.30.36.100">
    <property type="match status" value="1"/>
</dbReference>
<dbReference type="EMBL" id="UOGE01000059">
    <property type="protein sequence ID" value="VAX20561.1"/>
    <property type="molecule type" value="Genomic_DNA"/>
</dbReference>
<dbReference type="Pfam" id="PF18301">
    <property type="entry name" value="preATP-grasp_3"/>
    <property type="match status" value="1"/>
</dbReference>
<dbReference type="PROSITE" id="PS50975">
    <property type="entry name" value="ATP_GRASP"/>
    <property type="match status" value="1"/>
</dbReference>
<proteinExistence type="predicted"/>
<dbReference type="InterPro" id="IPR040803">
    <property type="entry name" value="MfnD_preATP-grasp"/>
</dbReference>
<accession>A0A3B1C1E2</accession>